<dbReference type="InterPro" id="IPR050595">
    <property type="entry name" value="Bact_response_regulator"/>
</dbReference>
<dbReference type="SUPFAM" id="SSF52172">
    <property type="entry name" value="CheY-like"/>
    <property type="match status" value="1"/>
</dbReference>
<protein>
    <recommendedName>
        <fullName evidence="3">Response regulatory domain-containing protein</fullName>
    </recommendedName>
</protein>
<dbReference type="SMART" id="SM00448">
    <property type="entry name" value="REC"/>
    <property type="match status" value="1"/>
</dbReference>
<dbReference type="CDD" id="cd00156">
    <property type="entry name" value="REC"/>
    <property type="match status" value="1"/>
</dbReference>
<dbReference type="PANTHER" id="PTHR44591:SF3">
    <property type="entry name" value="RESPONSE REGULATORY DOMAIN-CONTAINING PROTEIN"/>
    <property type="match status" value="1"/>
</dbReference>
<dbReference type="KEGG" id="osu:NT6N_18400"/>
<accession>A0AAT9FLF1</accession>
<dbReference type="InterPro" id="IPR001789">
    <property type="entry name" value="Sig_transdc_resp-reg_receiver"/>
</dbReference>
<feature type="modified residue" description="4-aspartylphosphate" evidence="2">
    <location>
        <position position="60"/>
    </location>
</feature>
<dbReference type="Gene3D" id="3.40.50.2300">
    <property type="match status" value="1"/>
</dbReference>
<dbReference type="GO" id="GO:0000160">
    <property type="term" value="P:phosphorelay signal transduction system"/>
    <property type="evidence" value="ECO:0007669"/>
    <property type="project" value="InterPro"/>
</dbReference>
<dbReference type="Pfam" id="PF00072">
    <property type="entry name" value="Response_reg"/>
    <property type="match status" value="1"/>
</dbReference>
<organism evidence="4">
    <name type="scientific">Oceaniferula spumae</name>
    <dbReference type="NCBI Taxonomy" id="2979115"/>
    <lineage>
        <taxon>Bacteria</taxon>
        <taxon>Pseudomonadati</taxon>
        <taxon>Verrucomicrobiota</taxon>
        <taxon>Verrucomicrobiia</taxon>
        <taxon>Verrucomicrobiales</taxon>
        <taxon>Verrucomicrobiaceae</taxon>
        <taxon>Oceaniferula</taxon>
    </lineage>
</organism>
<dbReference type="InterPro" id="IPR011006">
    <property type="entry name" value="CheY-like_superfamily"/>
</dbReference>
<name>A0AAT9FLF1_9BACT</name>
<evidence type="ECO:0000313" key="4">
    <source>
        <dbReference type="EMBL" id="BDS06800.1"/>
    </source>
</evidence>
<sequence>MIRDDYIPKKRILIVDDEPSLLIGIEMALIGEDRDVFCLSSGQEALDDLEKNQYDLIVLDLNMPGLTGLDVLRELRQRGDRTKVIICSAHITERAMISAVCNGVVDFLAKPMSLTGLRDFVSYALDKNAKIKSELDDVFDKVRSLEFERALELLENEKVMKESGPLATMWAKLLRVISKTPVPANNATARKYAKALLQEAVIRC</sequence>
<proteinExistence type="predicted"/>
<feature type="domain" description="Response regulatory" evidence="3">
    <location>
        <begin position="11"/>
        <end position="125"/>
    </location>
</feature>
<dbReference type="PROSITE" id="PS50110">
    <property type="entry name" value="RESPONSE_REGULATORY"/>
    <property type="match status" value="1"/>
</dbReference>
<evidence type="ECO:0000256" key="1">
    <source>
        <dbReference type="ARBA" id="ARBA00022553"/>
    </source>
</evidence>
<keyword evidence="1 2" id="KW-0597">Phosphoprotein</keyword>
<evidence type="ECO:0000259" key="3">
    <source>
        <dbReference type="PROSITE" id="PS50110"/>
    </source>
</evidence>
<reference evidence="4" key="1">
    <citation type="submission" date="2024-07" db="EMBL/GenBank/DDBJ databases">
        <title>Complete genome sequence of Verrucomicrobiaceae bacterium NT6N.</title>
        <authorList>
            <person name="Huang C."/>
            <person name="Takami H."/>
            <person name="Hamasaki K."/>
        </authorList>
    </citation>
    <scope>NUCLEOTIDE SEQUENCE</scope>
    <source>
        <strain evidence="4">NT6N</strain>
    </source>
</reference>
<gene>
    <name evidence="4" type="ORF">NT6N_18400</name>
</gene>
<dbReference type="EMBL" id="AP026866">
    <property type="protein sequence ID" value="BDS06800.1"/>
    <property type="molecule type" value="Genomic_DNA"/>
</dbReference>
<evidence type="ECO:0000256" key="2">
    <source>
        <dbReference type="PROSITE-ProRule" id="PRU00169"/>
    </source>
</evidence>
<dbReference type="AlphaFoldDB" id="A0AAT9FLF1"/>
<dbReference type="PANTHER" id="PTHR44591">
    <property type="entry name" value="STRESS RESPONSE REGULATOR PROTEIN 1"/>
    <property type="match status" value="1"/>
</dbReference>